<name>A0A4R3JTZ8_9FIRM</name>
<dbReference type="EMBL" id="BHEO01000008">
    <property type="protein sequence ID" value="GBU06207.1"/>
    <property type="molecule type" value="Genomic_DNA"/>
</dbReference>
<protein>
    <submittedName>
        <fullName evidence="2">Uncharacterized protein</fullName>
    </submittedName>
</protein>
<keyword evidence="4" id="KW-1185">Reference proteome</keyword>
<dbReference type="Proteomes" id="UP000702954">
    <property type="component" value="Unassembled WGS sequence"/>
</dbReference>
<gene>
    <name evidence="2" type="ORF">EDD74_10410</name>
    <name evidence="1" type="ORF">FAEUMB_27480</name>
</gene>
<dbReference type="EMBL" id="SLZV01000004">
    <property type="protein sequence ID" value="TCS69256.1"/>
    <property type="molecule type" value="Genomic_DNA"/>
</dbReference>
<reference evidence="2 3" key="2">
    <citation type="submission" date="2019-03" db="EMBL/GenBank/DDBJ databases">
        <title>Genomic Encyclopedia of Type Strains, Phase IV (KMG-IV): sequencing the most valuable type-strain genomes for metagenomic binning, comparative biology and taxonomic classification.</title>
        <authorList>
            <person name="Goeker M."/>
        </authorList>
    </citation>
    <scope>NUCLEOTIDE SEQUENCE [LARGE SCALE GENOMIC DNA]</scope>
    <source>
        <strain evidence="2 3">DSM 103426</strain>
    </source>
</reference>
<accession>A0A4R3JTZ8</accession>
<proteinExistence type="predicted"/>
<dbReference type="Proteomes" id="UP000294613">
    <property type="component" value="Unassembled WGS sequence"/>
</dbReference>
<evidence type="ECO:0000313" key="3">
    <source>
        <dbReference type="Proteomes" id="UP000294613"/>
    </source>
</evidence>
<reference evidence="1 4" key="1">
    <citation type="journal article" date="2018" name="Int. J. Syst. Evol. Microbiol.">
        <title>Draft Genome Sequence of Faecalimonas umbilicata JCM 30896T, an Acetate-Producing Bacterium Isolated from Human Feces.</title>
        <authorList>
            <person name="Sakamoto M."/>
            <person name="Ikeyama N."/>
            <person name="Yuki M."/>
            <person name="Ohkuma M."/>
        </authorList>
    </citation>
    <scope>NUCLEOTIDE SEQUENCE [LARGE SCALE GENOMIC DNA]</scope>
    <source>
        <strain evidence="1 4">EGH7</strain>
    </source>
</reference>
<sequence>MRIETLFQKADFHRDDIVYRFTGENNEKIIFYQNGEKLTFVDALYPGYQELLCWLEKEKRGGL</sequence>
<organism evidence="2 3">
    <name type="scientific">Faecalimonas umbilicata</name>
    <dbReference type="NCBI Taxonomy" id="1912855"/>
    <lineage>
        <taxon>Bacteria</taxon>
        <taxon>Bacillati</taxon>
        <taxon>Bacillota</taxon>
        <taxon>Clostridia</taxon>
        <taxon>Lachnospirales</taxon>
        <taxon>Lachnospiraceae</taxon>
        <taxon>Faecalimonas</taxon>
    </lineage>
</organism>
<comment type="caution">
    <text evidence="2">The sequence shown here is derived from an EMBL/GenBank/DDBJ whole genome shotgun (WGS) entry which is preliminary data.</text>
</comment>
<dbReference type="AlphaFoldDB" id="A0A4R3JTZ8"/>
<evidence type="ECO:0000313" key="4">
    <source>
        <dbReference type="Proteomes" id="UP000702954"/>
    </source>
</evidence>
<evidence type="ECO:0000313" key="1">
    <source>
        <dbReference type="EMBL" id="GBU06207.1"/>
    </source>
</evidence>
<evidence type="ECO:0000313" key="2">
    <source>
        <dbReference type="EMBL" id="TCS69256.1"/>
    </source>
</evidence>